<gene>
    <name evidence="1" type="ORF">BDY19DRAFT_921957</name>
</gene>
<protein>
    <submittedName>
        <fullName evidence="1">Class I glutamine amidotransferase-like protein</fullName>
    </submittedName>
</protein>
<keyword evidence="2" id="KW-1185">Reference proteome</keyword>
<reference evidence="1" key="1">
    <citation type="journal article" date="2021" name="Environ. Microbiol.">
        <title>Gene family expansions and transcriptome signatures uncover fungal adaptations to wood decay.</title>
        <authorList>
            <person name="Hage H."/>
            <person name="Miyauchi S."/>
            <person name="Viragh M."/>
            <person name="Drula E."/>
            <person name="Min B."/>
            <person name="Chaduli D."/>
            <person name="Navarro D."/>
            <person name="Favel A."/>
            <person name="Norest M."/>
            <person name="Lesage-Meessen L."/>
            <person name="Balint B."/>
            <person name="Merenyi Z."/>
            <person name="de Eugenio L."/>
            <person name="Morin E."/>
            <person name="Martinez A.T."/>
            <person name="Baldrian P."/>
            <person name="Stursova M."/>
            <person name="Martinez M.J."/>
            <person name="Novotny C."/>
            <person name="Magnuson J.K."/>
            <person name="Spatafora J.W."/>
            <person name="Maurice S."/>
            <person name="Pangilinan J."/>
            <person name="Andreopoulos W."/>
            <person name="LaButti K."/>
            <person name="Hundley H."/>
            <person name="Na H."/>
            <person name="Kuo A."/>
            <person name="Barry K."/>
            <person name="Lipzen A."/>
            <person name="Henrissat B."/>
            <person name="Riley R."/>
            <person name="Ahrendt S."/>
            <person name="Nagy L.G."/>
            <person name="Grigoriev I.V."/>
            <person name="Martin F."/>
            <person name="Rosso M.N."/>
        </authorList>
    </citation>
    <scope>NUCLEOTIDE SEQUENCE</scope>
    <source>
        <strain evidence="1">CBS 384.51</strain>
    </source>
</reference>
<proteinExistence type="predicted"/>
<dbReference type="EMBL" id="MU274902">
    <property type="protein sequence ID" value="KAI0093097.1"/>
    <property type="molecule type" value="Genomic_DNA"/>
</dbReference>
<evidence type="ECO:0000313" key="2">
    <source>
        <dbReference type="Proteomes" id="UP001055072"/>
    </source>
</evidence>
<accession>A0ACB8UFA6</accession>
<comment type="caution">
    <text evidence="1">The sequence shown here is derived from an EMBL/GenBank/DDBJ whole genome shotgun (WGS) entry which is preliminary data.</text>
</comment>
<organism evidence="1 2">
    <name type="scientific">Irpex rosettiformis</name>
    <dbReference type="NCBI Taxonomy" id="378272"/>
    <lineage>
        <taxon>Eukaryota</taxon>
        <taxon>Fungi</taxon>
        <taxon>Dikarya</taxon>
        <taxon>Basidiomycota</taxon>
        <taxon>Agaricomycotina</taxon>
        <taxon>Agaricomycetes</taxon>
        <taxon>Polyporales</taxon>
        <taxon>Irpicaceae</taxon>
        <taxon>Irpex</taxon>
    </lineage>
</organism>
<sequence length="224" mass="24729">MAPTELTLAVCLFPLVGPTDFQGPLEQFGFLTQKTVDRGIFNVKVNTFIKPTYLGITRDPIEPMSGPRLLPDKTYGDVKEGEQFDIVFVPGGYGTARHESPQVVLDFVRKQAPGAKYVLSVCAGADILAGADVLNGKRATTNKSMFLRTVEDFKDKNIEWVRKARWVVDGNVWTSSGMAAGSDMAYAFVKHLAGYEVAEFIRGLVEFSAHEQDDDEFAEFHGLI</sequence>
<evidence type="ECO:0000313" key="1">
    <source>
        <dbReference type="EMBL" id="KAI0093097.1"/>
    </source>
</evidence>
<dbReference type="Proteomes" id="UP001055072">
    <property type="component" value="Unassembled WGS sequence"/>
</dbReference>
<name>A0ACB8UFA6_9APHY</name>